<dbReference type="SUPFAM" id="SSF46785">
    <property type="entry name" value="Winged helix' DNA-binding domain"/>
    <property type="match status" value="1"/>
</dbReference>
<evidence type="ECO:0000256" key="4">
    <source>
        <dbReference type="ARBA" id="ARBA00023163"/>
    </source>
</evidence>
<proteinExistence type="inferred from homology"/>
<comment type="caution">
    <text evidence="6">The sequence shown here is derived from an EMBL/GenBank/DDBJ whole genome shotgun (WGS) entry which is preliminary data.</text>
</comment>
<evidence type="ECO:0000313" key="6">
    <source>
        <dbReference type="EMBL" id="KKN94963.1"/>
    </source>
</evidence>
<keyword evidence="4" id="KW-0804">Transcription</keyword>
<dbReference type="GO" id="GO:0003700">
    <property type="term" value="F:DNA-binding transcription factor activity"/>
    <property type="evidence" value="ECO:0007669"/>
    <property type="project" value="InterPro"/>
</dbReference>
<dbReference type="InterPro" id="IPR000847">
    <property type="entry name" value="LysR_HTH_N"/>
</dbReference>
<evidence type="ECO:0000256" key="3">
    <source>
        <dbReference type="ARBA" id="ARBA00023125"/>
    </source>
</evidence>
<reference evidence="6" key="1">
    <citation type="journal article" date="2015" name="Nature">
        <title>Complex archaea that bridge the gap between prokaryotes and eukaryotes.</title>
        <authorList>
            <person name="Spang A."/>
            <person name="Saw J.H."/>
            <person name="Jorgensen S.L."/>
            <person name="Zaremba-Niedzwiedzka K."/>
            <person name="Martijn J."/>
            <person name="Lind A.E."/>
            <person name="van Eijk R."/>
            <person name="Schleper C."/>
            <person name="Guy L."/>
            <person name="Ettema T.J."/>
        </authorList>
    </citation>
    <scope>NUCLEOTIDE SEQUENCE</scope>
</reference>
<dbReference type="GO" id="GO:0003677">
    <property type="term" value="F:DNA binding"/>
    <property type="evidence" value="ECO:0007669"/>
    <property type="project" value="UniProtKB-KW"/>
</dbReference>
<dbReference type="PRINTS" id="PR00039">
    <property type="entry name" value="HTHLYSR"/>
</dbReference>
<organism evidence="6">
    <name type="scientific">marine sediment metagenome</name>
    <dbReference type="NCBI Taxonomy" id="412755"/>
    <lineage>
        <taxon>unclassified sequences</taxon>
        <taxon>metagenomes</taxon>
        <taxon>ecological metagenomes</taxon>
    </lineage>
</organism>
<dbReference type="Pfam" id="PF00126">
    <property type="entry name" value="HTH_1"/>
    <property type="match status" value="1"/>
</dbReference>
<dbReference type="Gene3D" id="1.10.10.10">
    <property type="entry name" value="Winged helix-like DNA-binding domain superfamily/Winged helix DNA-binding domain"/>
    <property type="match status" value="1"/>
</dbReference>
<keyword evidence="3" id="KW-0238">DNA-binding</keyword>
<gene>
    <name evidence="6" type="ORF">LCGC14_0182900</name>
</gene>
<dbReference type="PROSITE" id="PS50931">
    <property type="entry name" value="HTH_LYSR"/>
    <property type="match status" value="1"/>
</dbReference>
<evidence type="ECO:0000256" key="2">
    <source>
        <dbReference type="ARBA" id="ARBA00023015"/>
    </source>
</evidence>
<dbReference type="InterPro" id="IPR036388">
    <property type="entry name" value="WH-like_DNA-bd_sf"/>
</dbReference>
<accession>A0A0F9XRQ7</accession>
<keyword evidence="2" id="KW-0805">Transcription regulation</keyword>
<dbReference type="PANTHER" id="PTHR30346:SF26">
    <property type="entry name" value="HYDROGEN PEROXIDE-INDUCIBLE GENES ACTIVATOR"/>
    <property type="match status" value="1"/>
</dbReference>
<protein>
    <recommendedName>
        <fullName evidence="5">HTH lysR-type domain-containing protein</fullName>
    </recommendedName>
</protein>
<dbReference type="GO" id="GO:0032993">
    <property type="term" value="C:protein-DNA complex"/>
    <property type="evidence" value="ECO:0007669"/>
    <property type="project" value="TreeGrafter"/>
</dbReference>
<evidence type="ECO:0000259" key="5">
    <source>
        <dbReference type="PROSITE" id="PS50931"/>
    </source>
</evidence>
<sequence>MDLRSLRYFCAAAELGSITAAAERCHVAQPSISHAIAQLEAEFELRLFSRSKKGVSLTPAGEEFFQQARQLLSNAGQMESRFKARKRTPLLVGIHRELASRDSAWLVQLLSRTLPEHQLEVRVQPAQTPDLWLTSARRSPAGYRFVSLLDQQYHLLTPKGWPLSLPLTLEAALAYPWIDRLDCEQRGALLRLLPQLGQHSQMQVDTEDLALSLVQHKQGVTVMALSDDTDTLPDDIQHYSLQGLAPQPLLQRQLGVAVAATIGEEVELALGLS</sequence>
<dbReference type="AlphaFoldDB" id="A0A0F9XRQ7"/>
<dbReference type="SUPFAM" id="SSF53850">
    <property type="entry name" value="Periplasmic binding protein-like II"/>
    <property type="match status" value="1"/>
</dbReference>
<evidence type="ECO:0000256" key="1">
    <source>
        <dbReference type="ARBA" id="ARBA00009437"/>
    </source>
</evidence>
<comment type="similarity">
    <text evidence="1">Belongs to the LysR transcriptional regulatory family.</text>
</comment>
<feature type="domain" description="HTH lysR-type" evidence="5">
    <location>
        <begin position="1"/>
        <end position="58"/>
    </location>
</feature>
<dbReference type="InterPro" id="IPR036390">
    <property type="entry name" value="WH_DNA-bd_sf"/>
</dbReference>
<dbReference type="PANTHER" id="PTHR30346">
    <property type="entry name" value="TRANSCRIPTIONAL DUAL REGULATOR HCAR-RELATED"/>
    <property type="match status" value="1"/>
</dbReference>
<name>A0A0F9XRQ7_9ZZZZ</name>
<dbReference type="FunFam" id="1.10.10.10:FF:000001">
    <property type="entry name" value="LysR family transcriptional regulator"/>
    <property type="match status" value="1"/>
</dbReference>
<dbReference type="CDD" id="cd05466">
    <property type="entry name" value="PBP2_LTTR_substrate"/>
    <property type="match status" value="1"/>
</dbReference>
<dbReference type="EMBL" id="LAZR01000074">
    <property type="protein sequence ID" value="KKN94963.1"/>
    <property type="molecule type" value="Genomic_DNA"/>
</dbReference>